<protein>
    <submittedName>
        <fullName evidence="1">Uncharacterized protein</fullName>
    </submittedName>
</protein>
<evidence type="ECO:0000313" key="1">
    <source>
        <dbReference type="EMBL" id="MFD1645585.1"/>
    </source>
</evidence>
<name>A0ABD6DH04_9EURY</name>
<evidence type="ECO:0000313" key="2">
    <source>
        <dbReference type="Proteomes" id="UP001597034"/>
    </source>
</evidence>
<dbReference type="EMBL" id="JBHUDO010000002">
    <property type="protein sequence ID" value="MFD1645585.1"/>
    <property type="molecule type" value="Genomic_DNA"/>
</dbReference>
<keyword evidence="2" id="KW-1185">Reference proteome</keyword>
<sequence length="154" mass="16934">MNSLPNQPCVEVVATQDKTAFADRRQAVIWEDADFRHNSAEAHVGLSYLYRNYEIGVETTGLYRVTGQIAFTADNDAEYTVHLNCSQESRKIECNTQISGSGNTVHRSITGLFEVPTETAFYLELTNPGPSDSTIKAGPGNTYLAMNRIGEIPA</sequence>
<reference evidence="1 2" key="1">
    <citation type="journal article" date="2019" name="Int. J. Syst. Evol. Microbiol.">
        <title>The Global Catalogue of Microorganisms (GCM) 10K type strain sequencing project: providing services to taxonomists for standard genome sequencing and annotation.</title>
        <authorList>
            <consortium name="The Broad Institute Genomics Platform"/>
            <consortium name="The Broad Institute Genome Sequencing Center for Infectious Disease"/>
            <person name="Wu L."/>
            <person name="Ma J."/>
        </authorList>
    </citation>
    <scope>NUCLEOTIDE SEQUENCE [LARGE SCALE GENOMIC DNA]</scope>
    <source>
        <strain evidence="1 2">CGMCC 1.10390</strain>
    </source>
</reference>
<organism evidence="1 2">
    <name type="scientific">Haloarchaeobius litoreus</name>
    <dbReference type="NCBI Taxonomy" id="755306"/>
    <lineage>
        <taxon>Archaea</taxon>
        <taxon>Methanobacteriati</taxon>
        <taxon>Methanobacteriota</taxon>
        <taxon>Stenosarchaea group</taxon>
        <taxon>Halobacteria</taxon>
        <taxon>Halobacteriales</taxon>
        <taxon>Halorubellaceae</taxon>
        <taxon>Haloarchaeobius</taxon>
    </lineage>
</organism>
<dbReference type="Proteomes" id="UP001597034">
    <property type="component" value="Unassembled WGS sequence"/>
</dbReference>
<dbReference type="AlphaFoldDB" id="A0ABD6DH04"/>
<gene>
    <name evidence="1" type="ORF">ACFSBL_07810</name>
</gene>
<accession>A0ABD6DH04</accession>
<proteinExistence type="predicted"/>
<comment type="caution">
    <text evidence="1">The sequence shown here is derived from an EMBL/GenBank/DDBJ whole genome shotgun (WGS) entry which is preliminary data.</text>
</comment>